<gene>
    <name evidence="5" type="ORF">QEH52_13105</name>
</gene>
<keyword evidence="1" id="KW-0805">Transcription regulation</keyword>
<evidence type="ECO:0000256" key="1">
    <source>
        <dbReference type="ARBA" id="ARBA00023015"/>
    </source>
</evidence>
<dbReference type="InterPro" id="IPR000843">
    <property type="entry name" value="HTH_LacI"/>
</dbReference>
<organism evidence="5 6">
    <name type="scientific">Thalassobacterium maritimum</name>
    <dbReference type="NCBI Taxonomy" id="3041265"/>
    <lineage>
        <taxon>Bacteria</taxon>
        <taxon>Pseudomonadati</taxon>
        <taxon>Verrucomicrobiota</taxon>
        <taxon>Opitutia</taxon>
        <taxon>Puniceicoccales</taxon>
        <taxon>Coraliomargaritaceae</taxon>
        <taxon>Thalassobacterium</taxon>
    </lineage>
</organism>
<dbReference type="SMART" id="SM00354">
    <property type="entry name" value="HTH_LACI"/>
    <property type="match status" value="1"/>
</dbReference>
<dbReference type="CDD" id="cd01392">
    <property type="entry name" value="HTH_LacI"/>
    <property type="match status" value="1"/>
</dbReference>
<evidence type="ECO:0000259" key="4">
    <source>
        <dbReference type="PROSITE" id="PS50932"/>
    </source>
</evidence>
<evidence type="ECO:0000256" key="3">
    <source>
        <dbReference type="ARBA" id="ARBA00023163"/>
    </source>
</evidence>
<evidence type="ECO:0000313" key="6">
    <source>
        <dbReference type="Proteomes" id="UP001225316"/>
    </source>
</evidence>
<sequence>MKDVAQCAGVHPSSVSMALRNHPRISRATCERIQKIAEEMGYRPDPNLSALAAYRSAVQPKTRSGEIAILTSGISRLGQATGTTRLILQAMSERAEALGYSLALFNMLQQDLKPDQVNRIIRVRGIQGLIIGRTDYPNRTFLKGIDWGQISAVRVGRRPQWPPVTRVDHHQYATIQLILGKMLLRGYRRIGLYHQRSNLRALAFYPEAAYQHLLNRVSRTRAYPTFYSDCNRGESLFEWAERYQFDAIISNQMPQVMIPDSAAREAFFDARGFALMNLLDKSSELAGVYQNLGKLGERAVDVLVAQMHRGERGFPKVVSNTMVEGEWSEGKSLPRRRSE</sequence>
<keyword evidence="6" id="KW-1185">Reference proteome</keyword>
<protein>
    <submittedName>
        <fullName evidence="5">LacI family DNA-binding transcriptional regulator</fullName>
    </submittedName>
</protein>
<dbReference type="SUPFAM" id="SSF53822">
    <property type="entry name" value="Periplasmic binding protein-like I"/>
    <property type="match status" value="1"/>
</dbReference>
<dbReference type="Proteomes" id="UP001225316">
    <property type="component" value="Unassembled WGS sequence"/>
</dbReference>
<keyword evidence="3" id="KW-0804">Transcription</keyword>
<dbReference type="Gene3D" id="3.40.50.2300">
    <property type="match status" value="2"/>
</dbReference>
<accession>A0ABU1AWB8</accession>
<dbReference type="Pfam" id="PF00356">
    <property type="entry name" value="LacI"/>
    <property type="match status" value="1"/>
</dbReference>
<proteinExistence type="predicted"/>
<dbReference type="PANTHER" id="PTHR30146">
    <property type="entry name" value="LACI-RELATED TRANSCRIPTIONAL REPRESSOR"/>
    <property type="match status" value="1"/>
</dbReference>
<feature type="domain" description="HTH lacI-type" evidence="4">
    <location>
        <begin position="1"/>
        <end position="53"/>
    </location>
</feature>
<dbReference type="PANTHER" id="PTHR30146:SF109">
    <property type="entry name" value="HTH-TYPE TRANSCRIPTIONAL REGULATOR GALS"/>
    <property type="match status" value="1"/>
</dbReference>
<dbReference type="GO" id="GO:0003677">
    <property type="term" value="F:DNA binding"/>
    <property type="evidence" value="ECO:0007669"/>
    <property type="project" value="UniProtKB-KW"/>
</dbReference>
<dbReference type="SUPFAM" id="SSF47413">
    <property type="entry name" value="lambda repressor-like DNA-binding domains"/>
    <property type="match status" value="1"/>
</dbReference>
<reference evidence="5 6" key="1">
    <citation type="submission" date="2023-04" db="EMBL/GenBank/DDBJ databases">
        <title>A novel bacteria isolated from coastal sediment.</title>
        <authorList>
            <person name="Liu X.-J."/>
            <person name="Du Z.-J."/>
        </authorList>
    </citation>
    <scope>NUCLEOTIDE SEQUENCE [LARGE SCALE GENOMIC DNA]</scope>
    <source>
        <strain evidence="5 6">SDUM461003</strain>
    </source>
</reference>
<evidence type="ECO:0000256" key="2">
    <source>
        <dbReference type="ARBA" id="ARBA00023125"/>
    </source>
</evidence>
<keyword evidence="2 5" id="KW-0238">DNA-binding</keyword>
<name>A0ABU1AWB8_9BACT</name>
<evidence type="ECO:0000313" key="5">
    <source>
        <dbReference type="EMBL" id="MDQ8208455.1"/>
    </source>
</evidence>
<comment type="caution">
    <text evidence="5">The sequence shown here is derived from an EMBL/GenBank/DDBJ whole genome shotgun (WGS) entry which is preliminary data.</text>
</comment>
<dbReference type="PROSITE" id="PS50932">
    <property type="entry name" value="HTH_LACI_2"/>
    <property type="match status" value="1"/>
</dbReference>
<dbReference type="InterPro" id="IPR010982">
    <property type="entry name" value="Lambda_DNA-bd_dom_sf"/>
</dbReference>
<dbReference type="EMBL" id="JARXHW010000031">
    <property type="protein sequence ID" value="MDQ8208455.1"/>
    <property type="molecule type" value="Genomic_DNA"/>
</dbReference>
<dbReference type="InterPro" id="IPR028082">
    <property type="entry name" value="Peripla_BP_I"/>
</dbReference>
<dbReference type="Gene3D" id="1.10.260.40">
    <property type="entry name" value="lambda repressor-like DNA-binding domains"/>
    <property type="match status" value="1"/>
</dbReference>